<feature type="domain" description="YcaO" evidence="1">
    <location>
        <begin position="56"/>
        <end position="409"/>
    </location>
</feature>
<name>A0A923JNC4_9PSED</name>
<sequence length="409" mass="44637">MDASLAPERELSLAQAARQIEAELLALGLQSSLRALGNRVVSVQAEVGNSRAKVMGCGKGYAESARVGALYEALEHYLSDPALATDLSLLTPPDLSGVALDKDDLLNTLQDQPDCRIACRSYTAITDGTSFHYPIALTMPLYANDPLPTDTTDYRSLRRYSSNSGTAIGATRDEALLHGLNECVERDAISIFLLDHFYYQNATPLRRVQRLPTEEAVGRLWADAQAEIDVPIVLLDISTEFSTTTCLAFADTDHGLVGVFGAGTSLDPRHAASRALTELVQLHLNASESPLRDQLSKAERHLARFARLRRCMRFDPRHLLDTRPQKIIRLPTVDGACPLDQQIRQLADNLHQHGYMAGSSTLYRSEAGTTLVNVVVPGLERFYIVSSGNVVVPMARGRQRALAGATTDA</sequence>
<dbReference type="AlphaFoldDB" id="A0A923JNC4"/>
<gene>
    <name evidence="2" type="ORF">HU742_00640</name>
    <name evidence="3" type="ORF">HU742_008385</name>
</gene>
<dbReference type="PROSITE" id="PS51664">
    <property type="entry name" value="YCAO"/>
    <property type="match status" value="1"/>
</dbReference>
<evidence type="ECO:0000313" key="4">
    <source>
        <dbReference type="Proteomes" id="UP000659438"/>
    </source>
</evidence>
<reference evidence="2" key="2">
    <citation type="submission" date="2020-07" db="EMBL/GenBank/DDBJ databases">
        <authorList>
            <person name="Lood C."/>
            <person name="Girard L."/>
        </authorList>
    </citation>
    <scope>NUCLEOTIDE SEQUENCE</scope>
    <source>
        <strain evidence="2">SWRI102</strain>
    </source>
</reference>
<dbReference type="PANTHER" id="PTHR37809">
    <property type="entry name" value="RIBOSOMAL PROTEIN S12 METHYLTHIOTRANSFERASE ACCESSORY FACTOR YCAO"/>
    <property type="match status" value="1"/>
</dbReference>
<evidence type="ECO:0000313" key="2">
    <source>
        <dbReference type="EMBL" id="MBC3393692.1"/>
    </source>
</evidence>
<reference evidence="2 4" key="1">
    <citation type="journal article" date="2020" name="Microorganisms">
        <title>Reliable Identification of Environmental Pseudomonas Isolates Using the rpoD Gene.</title>
        <authorList>
            <consortium name="The Broad Institute Genome Sequencing Platform"/>
            <person name="Girard L."/>
            <person name="Lood C."/>
            <person name="Rokni-Zadeh H."/>
            <person name="van Noort V."/>
            <person name="Lavigne R."/>
            <person name="De Mot R."/>
        </authorList>
    </citation>
    <scope>NUCLEOTIDE SEQUENCE</scope>
    <source>
        <strain evidence="2 4">SWRI102</strain>
    </source>
</reference>
<dbReference type="InterPro" id="IPR003776">
    <property type="entry name" value="YcaO-like_dom"/>
</dbReference>
<dbReference type="Proteomes" id="UP000659438">
    <property type="component" value="Unassembled WGS sequence"/>
</dbReference>
<dbReference type="EMBL" id="JABWQX010000001">
    <property type="protein sequence ID" value="MBC3393692.1"/>
    <property type="molecule type" value="Genomic_DNA"/>
</dbReference>
<evidence type="ECO:0000259" key="1">
    <source>
        <dbReference type="PROSITE" id="PS51664"/>
    </source>
</evidence>
<dbReference type="PANTHER" id="PTHR37809:SF1">
    <property type="entry name" value="RIBOSOMAL PROTEIN S12 METHYLTHIOTRANSFERASE ACCESSORY FACTOR YCAO"/>
    <property type="match status" value="1"/>
</dbReference>
<evidence type="ECO:0000313" key="3">
    <source>
        <dbReference type="EMBL" id="MBV4551145.1"/>
    </source>
</evidence>
<accession>A0A923JNC4</accession>
<organism evidence="2">
    <name type="scientific">Pseudomonas marvdashtae</name>
    <dbReference type="NCBI Taxonomy" id="2745500"/>
    <lineage>
        <taxon>Bacteria</taxon>
        <taxon>Pseudomonadati</taxon>
        <taxon>Pseudomonadota</taxon>
        <taxon>Gammaproteobacteria</taxon>
        <taxon>Pseudomonadales</taxon>
        <taxon>Pseudomonadaceae</taxon>
        <taxon>Pseudomonas</taxon>
    </lineage>
</organism>
<proteinExistence type="predicted"/>
<comment type="caution">
    <text evidence="2">The sequence shown here is derived from an EMBL/GenBank/DDBJ whole genome shotgun (WGS) entry which is preliminary data.</text>
</comment>
<dbReference type="Pfam" id="PF02624">
    <property type="entry name" value="YcaO"/>
    <property type="match status" value="1"/>
</dbReference>
<reference evidence="3" key="3">
    <citation type="submission" date="2021-06" db="EMBL/GenBank/DDBJ databases">
        <title>Updating the genus Pseudomonas: Description of 43 new species and partition of the Pseudomonas putida group.</title>
        <authorList>
            <person name="Girard L."/>
            <person name="Lood C."/>
            <person name="Vandamme P."/>
            <person name="Rokni-Zadeh H."/>
            <person name="Van Noort V."/>
            <person name="Hofte M."/>
            <person name="Lavigne R."/>
            <person name="De Mot R."/>
        </authorList>
    </citation>
    <scope>NUCLEOTIDE SEQUENCE</scope>
    <source>
        <strain evidence="3">SWRI102</strain>
    </source>
</reference>
<keyword evidence="4" id="KW-1185">Reference proteome</keyword>
<dbReference type="Gene3D" id="3.30.40.250">
    <property type="match status" value="1"/>
</dbReference>
<dbReference type="Gene3D" id="3.30.160.660">
    <property type="match status" value="1"/>
</dbReference>
<dbReference type="Gene3D" id="3.30.1330.230">
    <property type="match status" value="1"/>
</dbReference>
<protein>
    <submittedName>
        <fullName evidence="2">YcaO-like family protein</fullName>
    </submittedName>
</protein>
<dbReference type="EMBL" id="JABWQX020000001">
    <property type="protein sequence ID" value="MBV4551145.1"/>
    <property type="molecule type" value="Genomic_DNA"/>
</dbReference>
<dbReference type="RefSeq" id="WP_186642207.1">
    <property type="nucleotide sequence ID" value="NZ_JABWQX020000001.1"/>
</dbReference>